<evidence type="ECO:0000259" key="2">
    <source>
        <dbReference type="Pfam" id="PF04773"/>
    </source>
</evidence>
<feature type="transmembrane region" description="Helical" evidence="1">
    <location>
        <begin position="68"/>
        <end position="87"/>
    </location>
</feature>
<dbReference type="PANTHER" id="PTHR30273:SF2">
    <property type="entry name" value="PROTEIN FECR"/>
    <property type="match status" value="1"/>
</dbReference>
<dbReference type="Pfam" id="PF04773">
    <property type="entry name" value="FecR"/>
    <property type="match status" value="1"/>
</dbReference>
<keyword evidence="1" id="KW-0472">Membrane</keyword>
<dbReference type="FunFam" id="2.60.120.1440:FF:000001">
    <property type="entry name" value="Putative anti-sigma factor"/>
    <property type="match status" value="1"/>
</dbReference>
<evidence type="ECO:0000313" key="5">
    <source>
        <dbReference type="Proteomes" id="UP000757103"/>
    </source>
</evidence>
<sequence>MRLGKRHQTDSEILNYISNHIDKDIERLMNAESLPMGGREVPDFDKFGVYENLSEGIRRSERRNIGTICKWACAIALVLLNVGYLAYQSFDFSKPEYKEICALRGERLVVLLEDGTRVWLNADSKLVYPEKFARNKREVTLVGEAYFEVKKDASKPFMVQADEMNIRVTGTQFNVSVYPTDSVVTTTLNEGGIVISYPYAEKMGSYQMEPGQTAVYEKGSKVCKVMRNEYYQEASDWKDNKLVFRNAPLNEVLTTLSRQFDVTFDVRDKQINTFTYNFTCKLNNLSGILEMMSAITPIKINEISENVYAVKEK</sequence>
<dbReference type="InterPro" id="IPR032508">
    <property type="entry name" value="FecR_C"/>
</dbReference>
<dbReference type="RefSeq" id="WP_273306617.1">
    <property type="nucleotide sequence ID" value="NZ_DYUD01000024.1"/>
</dbReference>
<dbReference type="AlphaFoldDB" id="A0A921SV26"/>
<accession>A0A921SV26</accession>
<comment type="caution">
    <text evidence="4">The sequence shown here is derived from an EMBL/GenBank/DDBJ whole genome shotgun (WGS) entry which is preliminary data.</text>
</comment>
<dbReference type="EMBL" id="DYUD01000024">
    <property type="protein sequence ID" value="HJG89570.1"/>
    <property type="molecule type" value="Genomic_DNA"/>
</dbReference>
<dbReference type="GO" id="GO:0016989">
    <property type="term" value="F:sigma factor antagonist activity"/>
    <property type="evidence" value="ECO:0007669"/>
    <property type="project" value="TreeGrafter"/>
</dbReference>
<feature type="domain" description="Protein FecR C-terminal" evidence="3">
    <location>
        <begin position="241"/>
        <end position="306"/>
    </location>
</feature>
<dbReference type="InterPro" id="IPR006860">
    <property type="entry name" value="FecR"/>
</dbReference>
<dbReference type="Pfam" id="PF16344">
    <property type="entry name" value="FecR_C"/>
    <property type="match status" value="1"/>
</dbReference>
<organism evidence="4 5">
    <name type="scientific">Barnesiella viscericola</name>
    <dbReference type="NCBI Taxonomy" id="397865"/>
    <lineage>
        <taxon>Bacteria</taxon>
        <taxon>Pseudomonadati</taxon>
        <taxon>Bacteroidota</taxon>
        <taxon>Bacteroidia</taxon>
        <taxon>Bacteroidales</taxon>
        <taxon>Barnesiellaceae</taxon>
        <taxon>Barnesiella</taxon>
    </lineage>
</organism>
<dbReference type="InterPro" id="IPR012373">
    <property type="entry name" value="Ferrdict_sens_TM"/>
</dbReference>
<dbReference type="PANTHER" id="PTHR30273">
    <property type="entry name" value="PERIPLASMIC SIGNAL SENSOR AND SIGMA FACTOR ACTIVATOR FECR-RELATED"/>
    <property type="match status" value="1"/>
</dbReference>
<reference evidence="4" key="2">
    <citation type="submission" date="2021-09" db="EMBL/GenBank/DDBJ databases">
        <authorList>
            <person name="Gilroy R."/>
        </authorList>
    </citation>
    <scope>NUCLEOTIDE SEQUENCE</scope>
    <source>
        <strain evidence="4">CHK121-7720</strain>
    </source>
</reference>
<dbReference type="Proteomes" id="UP000757103">
    <property type="component" value="Unassembled WGS sequence"/>
</dbReference>
<dbReference type="Gene3D" id="3.55.50.30">
    <property type="match status" value="1"/>
</dbReference>
<keyword evidence="1" id="KW-1133">Transmembrane helix</keyword>
<gene>
    <name evidence="4" type="ORF">K8U91_08920</name>
</gene>
<dbReference type="Gene3D" id="2.60.120.1440">
    <property type="match status" value="1"/>
</dbReference>
<evidence type="ECO:0000256" key="1">
    <source>
        <dbReference type="SAM" id="Phobius"/>
    </source>
</evidence>
<feature type="domain" description="FecR protein" evidence="2">
    <location>
        <begin position="105"/>
        <end position="192"/>
    </location>
</feature>
<evidence type="ECO:0000313" key="4">
    <source>
        <dbReference type="EMBL" id="HJG89570.1"/>
    </source>
</evidence>
<name>A0A921SV26_9BACT</name>
<keyword evidence="1" id="KW-0812">Transmembrane</keyword>
<reference evidence="4" key="1">
    <citation type="journal article" date="2021" name="PeerJ">
        <title>Extensive microbial diversity within the chicken gut microbiome revealed by metagenomics and culture.</title>
        <authorList>
            <person name="Gilroy R."/>
            <person name="Ravi A."/>
            <person name="Getino M."/>
            <person name="Pursley I."/>
            <person name="Horton D.L."/>
            <person name="Alikhan N.F."/>
            <person name="Baker D."/>
            <person name="Gharbi K."/>
            <person name="Hall N."/>
            <person name="Watson M."/>
            <person name="Adriaenssens E.M."/>
            <person name="Foster-Nyarko E."/>
            <person name="Jarju S."/>
            <person name="Secka A."/>
            <person name="Antonio M."/>
            <person name="Oren A."/>
            <person name="Chaudhuri R.R."/>
            <person name="La Ragione R."/>
            <person name="Hildebrand F."/>
            <person name="Pallen M.J."/>
        </authorList>
    </citation>
    <scope>NUCLEOTIDE SEQUENCE</scope>
    <source>
        <strain evidence="4">CHK121-7720</strain>
    </source>
</reference>
<proteinExistence type="predicted"/>
<evidence type="ECO:0000259" key="3">
    <source>
        <dbReference type="Pfam" id="PF16344"/>
    </source>
</evidence>
<protein>
    <submittedName>
        <fullName evidence="4">FecR domain-containing protein</fullName>
    </submittedName>
</protein>